<keyword evidence="3" id="KW-1185">Reference proteome</keyword>
<dbReference type="InterPro" id="IPR036856">
    <property type="entry name" value="Ald_Oxase/Xan_DH_a/b_sf"/>
</dbReference>
<dbReference type="Gene3D" id="3.30.365.10">
    <property type="entry name" value="Aldehyde oxidase/xanthine dehydrogenase, molybdopterin binding domain"/>
    <property type="match status" value="4"/>
</dbReference>
<dbReference type="GO" id="GO:0016491">
    <property type="term" value="F:oxidoreductase activity"/>
    <property type="evidence" value="ECO:0007669"/>
    <property type="project" value="UniProtKB-KW"/>
</dbReference>
<dbReference type="GO" id="GO:0005506">
    <property type="term" value="F:iron ion binding"/>
    <property type="evidence" value="ECO:0007669"/>
    <property type="project" value="InterPro"/>
</dbReference>
<dbReference type="InterPro" id="IPR000674">
    <property type="entry name" value="Ald_Oxase/Xan_DH_a/b"/>
</dbReference>
<dbReference type="SUPFAM" id="SSF54665">
    <property type="entry name" value="CO dehydrogenase molybdoprotein N-domain-like"/>
    <property type="match status" value="1"/>
</dbReference>
<gene>
    <name evidence="2" type="primary">hcrA_2</name>
    <name evidence="2" type="ORF">Psch_03251</name>
</gene>
<dbReference type="InterPro" id="IPR037165">
    <property type="entry name" value="AldOxase/xan_DH_Mopterin-bd_sf"/>
</dbReference>
<accession>A0A4Y7RD08</accession>
<evidence type="ECO:0000313" key="3">
    <source>
        <dbReference type="Proteomes" id="UP000298324"/>
    </source>
</evidence>
<organism evidence="2 3">
    <name type="scientific">Pelotomaculum schinkii</name>
    <dbReference type="NCBI Taxonomy" id="78350"/>
    <lineage>
        <taxon>Bacteria</taxon>
        <taxon>Bacillati</taxon>
        <taxon>Bacillota</taxon>
        <taxon>Clostridia</taxon>
        <taxon>Eubacteriales</taxon>
        <taxon>Desulfotomaculaceae</taxon>
        <taxon>Pelotomaculum</taxon>
    </lineage>
</organism>
<dbReference type="Proteomes" id="UP000298324">
    <property type="component" value="Unassembled WGS sequence"/>
</dbReference>
<evidence type="ECO:0000313" key="2">
    <source>
        <dbReference type="EMBL" id="TEB06207.1"/>
    </source>
</evidence>
<dbReference type="SUPFAM" id="SSF56003">
    <property type="entry name" value="Molybdenum cofactor-binding domain"/>
    <property type="match status" value="1"/>
</dbReference>
<dbReference type="Pfam" id="PF02738">
    <property type="entry name" value="MoCoBD_1"/>
    <property type="match status" value="1"/>
</dbReference>
<dbReference type="AlphaFoldDB" id="A0A4Y7RD08"/>
<dbReference type="EMBL" id="QFGA01000002">
    <property type="protein sequence ID" value="TEB06207.1"/>
    <property type="molecule type" value="Genomic_DNA"/>
</dbReference>
<dbReference type="InterPro" id="IPR008274">
    <property type="entry name" value="AldOxase/xan_DH_MoCoBD1"/>
</dbReference>
<name>A0A4Y7RD08_9FIRM</name>
<dbReference type="PANTHER" id="PTHR11908:SF157">
    <property type="entry name" value="XANTHINE DEHYDROGENASE SUBUNIT D-RELATED"/>
    <property type="match status" value="1"/>
</dbReference>
<dbReference type="SMART" id="SM01008">
    <property type="entry name" value="Ald_Xan_dh_C"/>
    <property type="match status" value="1"/>
</dbReference>
<comment type="caution">
    <text evidence="2">The sequence shown here is derived from an EMBL/GenBank/DDBJ whole genome shotgun (WGS) entry which is preliminary data.</text>
</comment>
<dbReference type="InterPro" id="IPR016208">
    <property type="entry name" value="Ald_Oxase/xanthine_DH-like"/>
</dbReference>
<dbReference type="Pfam" id="PF01315">
    <property type="entry name" value="Ald_Xan_dh_C"/>
    <property type="match status" value="1"/>
</dbReference>
<dbReference type="InterPro" id="IPR046867">
    <property type="entry name" value="AldOxase/xan_DH_MoCoBD2"/>
</dbReference>
<dbReference type="Pfam" id="PF20256">
    <property type="entry name" value="MoCoBD_2"/>
    <property type="match status" value="1"/>
</dbReference>
<dbReference type="RefSeq" id="WP_190258803.1">
    <property type="nucleotide sequence ID" value="NZ_QFGA01000002.1"/>
</dbReference>
<dbReference type="EC" id="1.3.7.9" evidence="2"/>
<sequence length="804" mass="88779">MQTWDKREIEVTEGESSYVREGVPSYLDERRFSQVGRKVPKVDAAVKAKGEAVYADDMVLPGMLFGKIKRCKEYAHAKIKKIDCSKALALPGVYAVLTGDEAPTKWGIVPHNCNETVLAIDKVRYWGEGVAAVAAIDEETAEAALDLIEVEYEPLPVLTDPFESMARANEVLIHDDKPGNICHQGDQIYGDVDKAFAQCEYILEREFKTGMPHQGFIEPQSALASYDTQTGRLHVWTCNQVPHYVHVQMSNVLEIPMSKIRVTIPTVGGGFGGKGEACSNEFVACLLSRKTGQPVKVTFERNEVFFNNKGRHPAHMKMKIGLDKDGNILACEFDNTLDKGAYASWGVVVMFYTASMIHLPYKVPNARSYVRNVYTNKPPMGAMRGLGGVQPKFAFECMLDELAEMMGISPYELRMRNACVSGYTAANNMYVPHTEYKRCLQTVVEKSGYLEKHGKLPFGKGIGLGGGNYISGTAYTLYPSYKPHTTVLLRIDTEGGVTLHCACTDIGQGVNTVMAQMAAEALGVYFEDIHIQSQDTEIGCFDLGTFASRLTYATGHAIRQAAEPINQKLKEIAASMLGVRADHLVIKDHKIFSTYERKYSIEWDKVVQVAINTVGALVGIGHFSPPRRKGIDIVTGNRIQGANIGHSPTFGFSCQVHEVEVDTETGRIRVKKVTESGDMGTMINPMHADAQVEGSIVYNMGSALYEDQVIDSKTGEHLNPNFHDYKMPTVMEMPEMSINTLKDSYDPTAPFGAKETGEGAVQPTFPAITNAVYDAIGVRFYQVPITPEMVLRALKEKKEKEAKC</sequence>
<keyword evidence="2" id="KW-0560">Oxidoreductase</keyword>
<proteinExistence type="predicted"/>
<protein>
    <submittedName>
        <fullName evidence="2">4-hydroxybenzoyl-CoA reductase subunit alpha</fullName>
        <ecNumber evidence="2">1.3.7.9</ecNumber>
    </submittedName>
</protein>
<evidence type="ECO:0000259" key="1">
    <source>
        <dbReference type="SMART" id="SM01008"/>
    </source>
</evidence>
<feature type="domain" description="Aldehyde oxidase/xanthine dehydrogenase a/b hammerhead" evidence="1">
    <location>
        <begin position="49"/>
        <end position="156"/>
    </location>
</feature>
<reference evidence="2 3" key="1">
    <citation type="journal article" date="2018" name="Environ. Microbiol.">
        <title>Novel energy conservation strategies and behaviour of Pelotomaculum schinkii driving syntrophic propionate catabolism.</title>
        <authorList>
            <person name="Hidalgo-Ahumada C.A.P."/>
            <person name="Nobu M.K."/>
            <person name="Narihiro T."/>
            <person name="Tamaki H."/>
            <person name="Liu W.T."/>
            <person name="Kamagata Y."/>
            <person name="Stams A.J.M."/>
            <person name="Imachi H."/>
            <person name="Sousa D.Z."/>
        </authorList>
    </citation>
    <scope>NUCLEOTIDE SEQUENCE [LARGE SCALE GENOMIC DNA]</scope>
    <source>
        <strain evidence="2 3">HH</strain>
    </source>
</reference>
<dbReference type="Gene3D" id="3.90.1170.50">
    <property type="entry name" value="Aldehyde oxidase/xanthine dehydrogenase, a/b hammerhead"/>
    <property type="match status" value="1"/>
</dbReference>
<dbReference type="PANTHER" id="PTHR11908">
    <property type="entry name" value="XANTHINE DEHYDROGENASE"/>
    <property type="match status" value="1"/>
</dbReference>